<sequence>MHRVFALDVMPDGRVVPVAPEDLPDFTKPPEGLSRQLRRQWERRYRDFCAQYDLPADLAWYRASKATLGEGWSGF</sequence>
<evidence type="ECO:0000313" key="1">
    <source>
        <dbReference type="EMBL" id="XCG51113.1"/>
    </source>
</evidence>
<reference evidence="1" key="1">
    <citation type="submission" date="2024-06" db="EMBL/GenBank/DDBJ databases">
        <title>Mesorhizobium karijinii sp. nov., a symbiont of the iconic Swainsona formosa from arid Australia.</title>
        <authorList>
            <person name="Hill Y.J."/>
            <person name="Watkin E.L.J."/>
            <person name="O'Hara G.W."/>
            <person name="Terpolilli J."/>
            <person name="Tye M.L."/>
            <person name="Kohlmeier M.G."/>
        </authorList>
    </citation>
    <scope>NUCLEOTIDE SEQUENCE</scope>
    <source>
        <strain evidence="1">WSM2240</strain>
    </source>
</reference>
<accession>A0AAU8CWA4</accession>
<dbReference type="EMBL" id="CP159253">
    <property type="protein sequence ID" value="XCG51113.1"/>
    <property type="molecule type" value="Genomic_DNA"/>
</dbReference>
<dbReference type="AlphaFoldDB" id="A0AAU8CWA4"/>
<name>A0AAU8CWA4_9HYPH</name>
<protein>
    <submittedName>
        <fullName evidence="1">Uncharacterized protein</fullName>
    </submittedName>
</protein>
<dbReference type="RefSeq" id="WP_353641376.1">
    <property type="nucleotide sequence ID" value="NZ_CP159253.1"/>
</dbReference>
<gene>
    <name evidence="1" type="ORF">ABVK50_11830</name>
</gene>
<proteinExistence type="predicted"/>
<organism evidence="1">
    <name type="scientific">Mesorhizobium sp. WSM2240</name>
    <dbReference type="NCBI Taxonomy" id="3228851"/>
    <lineage>
        <taxon>Bacteria</taxon>
        <taxon>Pseudomonadati</taxon>
        <taxon>Pseudomonadota</taxon>
        <taxon>Alphaproteobacteria</taxon>
        <taxon>Hyphomicrobiales</taxon>
        <taxon>Phyllobacteriaceae</taxon>
        <taxon>Mesorhizobium</taxon>
    </lineage>
</organism>